<accession>A0A812NFD7</accession>
<evidence type="ECO:0000313" key="3">
    <source>
        <dbReference type="Proteomes" id="UP000604046"/>
    </source>
</evidence>
<dbReference type="Proteomes" id="UP000604046">
    <property type="component" value="Unassembled WGS sequence"/>
</dbReference>
<keyword evidence="3" id="KW-1185">Reference proteome</keyword>
<evidence type="ECO:0000313" key="2">
    <source>
        <dbReference type="EMBL" id="CAE7314014.1"/>
    </source>
</evidence>
<sequence length="355" mass="40486">MAGNVPRQCREVMWAGAELMFILRAATFRCDAQHERLVAPAKALRGKVIQLALQAQVARPGPQLKIDAPKPGLLAIQKGQSWHDIEDEQEEDEAVPEDWEVVPAKEKRRPKEQAPPAAGGRQVGKVAGLIEDFCQRRELDNWVRLELQKIPAPEVGRVLHRLSCRMQDDPHVNLRALIAVERANSAQGHRRLDPSQCTQLQEWIQTLQLADVQRNEMFGVLSDGFTWAEFLHLRNQANFAKKCREGAWDKPVRAACGIMTSYRVDQYRHQVASFAIKFRLGQTAEKQLTDIGPKLGAQFMESWSGDRNARKQNKVGQDMERLNREIKELYLKELQMRDRSKWNARSMAPLEHPAA</sequence>
<dbReference type="AlphaFoldDB" id="A0A812NFD7"/>
<keyword evidence="1" id="KW-0175">Coiled coil</keyword>
<dbReference type="OrthoDB" id="10449918at2759"/>
<organism evidence="2 3">
    <name type="scientific">Symbiodinium natans</name>
    <dbReference type="NCBI Taxonomy" id="878477"/>
    <lineage>
        <taxon>Eukaryota</taxon>
        <taxon>Sar</taxon>
        <taxon>Alveolata</taxon>
        <taxon>Dinophyceae</taxon>
        <taxon>Suessiales</taxon>
        <taxon>Symbiodiniaceae</taxon>
        <taxon>Symbiodinium</taxon>
    </lineage>
</organism>
<evidence type="ECO:0000256" key="1">
    <source>
        <dbReference type="SAM" id="Coils"/>
    </source>
</evidence>
<name>A0A812NFD7_9DINO</name>
<gene>
    <name evidence="2" type="ORF">SNAT2548_LOCUS16480</name>
</gene>
<dbReference type="EMBL" id="CAJNDS010002082">
    <property type="protein sequence ID" value="CAE7314014.1"/>
    <property type="molecule type" value="Genomic_DNA"/>
</dbReference>
<reference evidence="2" key="1">
    <citation type="submission" date="2021-02" db="EMBL/GenBank/DDBJ databases">
        <authorList>
            <person name="Dougan E. K."/>
            <person name="Rhodes N."/>
            <person name="Thang M."/>
            <person name="Chan C."/>
        </authorList>
    </citation>
    <scope>NUCLEOTIDE SEQUENCE</scope>
</reference>
<protein>
    <submittedName>
        <fullName evidence="2">Uncharacterized protein</fullName>
    </submittedName>
</protein>
<proteinExistence type="predicted"/>
<feature type="coiled-coil region" evidence="1">
    <location>
        <begin position="312"/>
        <end position="339"/>
    </location>
</feature>
<comment type="caution">
    <text evidence="2">The sequence shown here is derived from an EMBL/GenBank/DDBJ whole genome shotgun (WGS) entry which is preliminary data.</text>
</comment>